<protein>
    <submittedName>
        <fullName evidence="1">Uncharacterized protein</fullName>
    </submittedName>
</protein>
<reference evidence="1" key="1">
    <citation type="journal article" date="2020" name="Stud. Mycol.">
        <title>101 Dothideomycetes genomes: a test case for predicting lifestyles and emergence of pathogens.</title>
        <authorList>
            <person name="Haridas S."/>
            <person name="Albert R."/>
            <person name="Binder M."/>
            <person name="Bloem J."/>
            <person name="Labutti K."/>
            <person name="Salamov A."/>
            <person name="Andreopoulos B."/>
            <person name="Baker S."/>
            <person name="Barry K."/>
            <person name="Bills G."/>
            <person name="Bluhm B."/>
            <person name="Cannon C."/>
            <person name="Castanera R."/>
            <person name="Culley D."/>
            <person name="Daum C."/>
            <person name="Ezra D."/>
            <person name="Gonzalez J."/>
            <person name="Henrissat B."/>
            <person name="Kuo A."/>
            <person name="Liang C."/>
            <person name="Lipzen A."/>
            <person name="Lutzoni F."/>
            <person name="Magnuson J."/>
            <person name="Mondo S."/>
            <person name="Nolan M."/>
            <person name="Ohm R."/>
            <person name="Pangilinan J."/>
            <person name="Park H.-J."/>
            <person name="Ramirez L."/>
            <person name="Alfaro M."/>
            <person name="Sun H."/>
            <person name="Tritt A."/>
            <person name="Yoshinaga Y."/>
            <person name="Zwiers L.-H."/>
            <person name="Turgeon B."/>
            <person name="Goodwin S."/>
            <person name="Spatafora J."/>
            <person name="Crous P."/>
            <person name="Grigoriev I."/>
        </authorList>
    </citation>
    <scope>NUCLEOTIDE SEQUENCE</scope>
    <source>
        <strain evidence="1">CBS 107.79</strain>
    </source>
</reference>
<gene>
    <name evidence="1" type="ORF">BU23DRAFT_67200</name>
</gene>
<evidence type="ECO:0000313" key="2">
    <source>
        <dbReference type="Proteomes" id="UP000800036"/>
    </source>
</evidence>
<organism evidence="1 2">
    <name type="scientific">Bimuria novae-zelandiae CBS 107.79</name>
    <dbReference type="NCBI Taxonomy" id="1447943"/>
    <lineage>
        <taxon>Eukaryota</taxon>
        <taxon>Fungi</taxon>
        <taxon>Dikarya</taxon>
        <taxon>Ascomycota</taxon>
        <taxon>Pezizomycotina</taxon>
        <taxon>Dothideomycetes</taxon>
        <taxon>Pleosporomycetidae</taxon>
        <taxon>Pleosporales</taxon>
        <taxon>Massarineae</taxon>
        <taxon>Didymosphaeriaceae</taxon>
        <taxon>Bimuria</taxon>
    </lineage>
</organism>
<name>A0A6A5VH75_9PLEO</name>
<accession>A0A6A5VH75</accession>
<dbReference type="Proteomes" id="UP000800036">
    <property type="component" value="Unassembled WGS sequence"/>
</dbReference>
<sequence length="86" mass="9385">MPMGYLIRTRLITSHGPAVRTASCNHIHCTCTSATPQRLSSQLPPLHSIFPLPSIPPVHNSLPIPTGASNQVLSFRTPFQPLQAYN</sequence>
<keyword evidence="2" id="KW-1185">Reference proteome</keyword>
<evidence type="ECO:0000313" key="1">
    <source>
        <dbReference type="EMBL" id="KAF1975759.1"/>
    </source>
</evidence>
<dbReference type="EMBL" id="ML976669">
    <property type="protein sequence ID" value="KAF1975759.1"/>
    <property type="molecule type" value="Genomic_DNA"/>
</dbReference>
<proteinExistence type="predicted"/>
<dbReference type="AlphaFoldDB" id="A0A6A5VH75"/>